<dbReference type="InterPro" id="IPR004320">
    <property type="entry name" value="BPS1_pln"/>
</dbReference>
<sequence>MASASNLKSHFRARSISLPSKHHPLIRKADEQLDRLRCSDAASSPSLSLASSRISCLREVYNSLDDSLLLLYSKQCFAHEECRNELLDQFLRLLDLCSSMKDVIVQTNESAHELQSALRDEFGLRNEVARYLTSGKMAKKMIKGCLKNLKSSHDFSPSDPDDMVLVSMLREAEEIALATFESLLHLLNGTKAQDKRRGWPLVSKLMHSKRAEAEGRVTGDEFSTADAAVDSLLGSKLVTFGDPGEDLKQMLRAIESSIQGLSEDLERLQRHLIKTRASLLNMLIH</sequence>
<feature type="coiled-coil region" evidence="1">
    <location>
        <begin position="251"/>
        <end position="278"/>
    </location>
</feature>
<dbReference type="PANTHER" id="PTHR33070:SF129">
    <property type="entry name" value="DUF241 DOMAIN PROTEIN"/>
    <property type="match status" value="1"/>
</dbReference>
<dbReference type="KEGG" id="rarg:115735726"/>
<keyword evidence="2" id="KW-1185">Reference proteome</keyword>
<protein>
    <submittedName>
        <fullName evidence="3">Uncharacterized protein LOC115735726</fullName>
    </submittedName>
</protein>
<dbReference type="GO" id="GO:0048367">
    <property type="term" value="P:shoot system development"/>
    <property type="evidence" value="ECO:0007669"/>
    <property type="project" value="InterPro"/>
</dbReference>
<proteinExistence type="predicted"/>
<dbReference type="GeneID" id="115735726"/>
<gene>
    <name evidence="3" type="primary">LOC115735726</name>
</gene>
<dbReference type="OrthoDB" id="1701699at2759"/>
<dbReference type="Pfam" id="PF03087">
    <property type="entry name" value="BPS1"/>
    <property type="match status" value="1"/>
</dbReference>
<reference evidence="3" key="1">
    <citation type="submission" date="2025-08" db="UniProtKB">
        <authorList>
            <consortium name="RefSeq"/>
        </authorList>
    </citation>
    <scope>IDENTIFICATION</scope>
    <source>
        <tissue evidence="3">Leaf</tissue>
    </source>
</reference>
<accession>A0A8B8NLW3</accession>
<dbReference type="RefSeq" id="XP_030522988.1">
    <property type="nucleotide sequence ID" value="XM_030667128.2"/>
</dbReference>
<dbReference type="Proteomes" id="UP000827889">
    <property type="component" value="Chromosome 11"/>
</dbReference>
<dbReference type="AlphaFoldDB" id="A0A8B8NLW3"/>
<evidence type="ECO:0000313" key="2">
    <source>
        <dbReference type="Proteomes" id="UP000827889"/>
    </source>
</evidence>
<dbReference type="GO" id="GO:0048364">
    <property type="term" value="P:root development"/>
    <property type="evidence" value="ECO:0007669"/>
    <property type="project" value="InterPro"/>
</dbReference>
<name>A0A8B8NLW3_9MYRT</name>
<evidence type="ECO:0000313" key="3">
    <source>
        <dbReference type="RefSeq" id="XP_030522988.1"/>
    </source>
</evidence>
<organism evidence="2 3">
    <name type="scientific">Rhodamnia argentea</name>
    <dbReference type="NCBI Taxonomy" id="178133"/>
    <lineage>
        <taxon>Eukaryota</taxon>
        <taxon>Viridiplantae</taxon>
        <taxon>Streptophyta</taxon>
        <taxon>Embryophyta</taxon>
        <taxon>Tracheophyta</taxon>
        <taxon>Spermatophyta</taxon>
        <taxon>Magnoliopsida</taxon>
        <taxon>eudicotyledons</taxon>
        <taxon>Gunneridae</taxon>
        <taxon>Pentapetalae</taxon>
        <taxon>rosids</taxon>
        <taxon>malvids</taxon>
        <taxon>Myrtales</taxon>
        <taxon>Myrtaceae</taxon>
        <taxon>Myrtoideae</taxon>
        <taxon>Myrteae</taxon>
        <taxon>Australasian group</taxon>
        <taxon>Rhodamnia</taxon>
    </lineage>
</organism>
<dbReference type="PANTHER" id="PTHR33070">
    <property type="entry name" value="OS06G0725500 PROTEIN"/>
    <property type="match status" value="1"/>
</dbReference>
<evidence type="ECO:0000256" key="1">
    <source>
        <dbReference type="SAM" id="Coils"/>
    </source>
</evidence>
<keyword evidence="1" id="KW-0175">Coiled coil</keyword>